<dbReference type="GO" id="GO:0042597">
    <property type="term" value="C:periplasmic space"/>
    <property type="evidence" value="ECO:0007669"/>
    <property type="project" value="UniProtKB-SubCell"/>
</dbReference>
<dbReference type="OrthoDB" id="305758at2"/>
<gene>
    <name evidence="5" type="ORF">SAMN04488557_2479</name>
</gene>
<evidence type="ECO:0000256" key="4">
    <source>
        <dbReference type="ARBA" id="ARBA00022764"/>
    </source>
</evidence>
<dbReference type="PRINTS" id="PR00909">
    <property type="entry name" value="SPERMDNBNDNG"/>
</dbReference>
<accession>A0A1I7NK31</accession>
<dbReference type="PROSITE" id="PS51318">
    <property type="entry name" value="TAT"/>
    <property type="match status" value="1"/>
</dbReference>
<dbReference type="SUPFAM" id="SSF53850">
    <property type="entry name" value="Periplasmic binding protein-like II"/>
    <property type="match status" value="1"/>
</dbReference>
<evidence type="ECO:0000313" key="6">
    <source>
        <dbReference type="Proteomes" id="UP000199423"/>
    </source>
</evidence>
<proteinExistence type="predicted"/>
<keyword evidence="3" id="KW-0732">Signal</keyword>
<keyword evidence="4" id="KW-0574">Periplasm</keyword>
<dbReference type="AlphaFoldDB" id="A0A1I7NK31"/>
<reference evidence="6" key="1">
    <citation type="submission" date="2016-10" db="EMBL/GenBank/DDBJ databases">
        <authorList>
            <person name="Varghese N."/>
            <person name="Submissions S."/>
        </authorList>
    </citation>
    <scope>NUCLEOTIDE SEQUENCE [LARGE SCALE GENOMIC DNA]</scope>
    <source>
        <strain evidence="6">DSM 1565</strain>
    </source>
</reference>
<keyword evidence="6" id="KW-1185">Reference proteome</keyword>
<dbReference type="InterPro" id="IPR006311">
    <property type="entry name" value="TAT_signal"/>
</dbReference>
<dbReference type="RefSeq" id="WP_092867955.1">
    <property type="nucleotide sequence ID" value="NZ_FPCH01000002.1"/>
</dbReference>
<dbReference type="Gene3D" id="3.40.190.10">
    <property type="entry name" value="Periplasmic binding protein-like II"/>
    <property type="match status" value="2"/>
</dbReference>
<dbReference type="PANTHER" id="PTHR30222:SF17">
    <property type="entry name" value="SPERMIDINE_PUTRESCINE-BINDING PERIPLASMIC PROTEIN"/>
    <property type="match status" value="1"/>
</dbReference>
<keyword evidence="2" id="KW-0813">Transport</keyword>
<evidence type="ECO:0000256" key="3">
    <source>
        <dbReference type="ARBA" id="ARBA00022729"/>
    </source>
</evidence>
<dbReference type="Pfam" id="PF13343">
    <property type="entry name" value="SBP_bac_6"/>
    <property type="match status" value="1"/>
</dbReference>
<evidence type="ECO:0000256" key="1">
    <source>
        <dbReference type="ARBA" id="ARBA00004418"/>
    </source>
</evidence>
<organism evidence="5 6">
    <name type="scientific">Hyphomicrobium facile</name>
    <dbReference type="NCBI Taxonomy" id="51670"/>
    <lineage>
        <taxon>Bacteria</taxon>
        <taxon>Pseudomonadati</taxon>
        <taxon>Pseudomonadota</taxon>
        <taxon>Alphaproteobacteria</taxon>
        <taxon>Hyphomicrobiales</taxon>
        <taxon>Hyphomicrobiaceae</taxon>
        <taxon>Hyphomicrobium</taxon>
    </lineage>
</organism>
<evidence type="ECO:0000313" key="5">
    <source>
        <dbReference type="EMBL" id="SFV35007.1"/>
    </source>
</evidence>
<dbReference type="GO" id="GO:0019808">
    <property type="term" value="F:polyamine binding"/>
    <property type="evidence" value="ECO:0007669"/>
    <property type="project" value="InterPro"/>
</dbReference>
<sequence>MKSDTAKPDGVTRVLQYASLDRRQLLKGAAGLGAVGAAGLRSGTASAATALKYLGWEGYDSFLAAGDFGKSDGLTLQKTFISSADEVIAKLRLGSSQLDICTPYFIHDGFLAEQGMLEPIDLAKIPNFSKINATILRYCEPNMKVKDHWYAVPMTYGSICMLYNADLAATPTSWTDMLKPEYKGKCAITADYVGNIFAWARVAGIEQPNRMTKAELTKVTDLLIDLKRNHLRTIAPSYGDLVQLLSSKEVVISQGWEPVPTWVGEAANIKVAYPKEKSMGFIEGYAIGKGAAHVDEAHRFINNALSKEGQLAGATANSMPVVTDEAMQATDAANKAIYDYDHLDDYLAQKTMIVPMYPLESNGDLAIWDNYQEAWEKVLKS</sequence>
<name>A0A1I7NK31_9HYPH</name>
<dbReference type="EMBL" id="FPCH01000002">
    <property type="protein sequence ID" value="SFV35007.1"/>
    <property type="molecule type" value="Genomic_DNA"/>
</dbReference>
<dbReference type="Proteomes" id="UP000199423">
    <property type="component" value="Unassembled WGS sequence"/>
</dbReference>
<comment type="subcellular location">
    <subcellularLocation>
        <location evidence="1">Periplasm</location>
    </subcellularLocation>
</comment>
<dbReference type="InterPro" id="IPR001188">
    <property type="entry name" value="Sperm_putr-bd"/>
</dbReference>
<protein>
    <submittedName>
        <fullName evidence="5">Spermidine/putrescine transport system substrate-binding protein</fullName>
    </submittedName>
</protein>
<dbReference type="GO" id="GO:0015846">
    <property type="term" value="P:polyamine transport"/>
    <property type="evidence" value="ECO:0007669"/>
    <property type="project" value="InterPro"/>
</dbReference>
<dbReference type="PANTHER" id="PTHR30222">
    <property type="entry name" value="SPERMIDINE/PUTRESCINE-BINDING PERIPLASMIC PROTEIN"/>
    <property type="match status" value="1"/>
</dbReference>
<dbReference type="STRING" id="51670.SAMN04488557_2479"/>
<evidence type="ECO:0000256" key="2">
    <source>
        <dbReference type="ARBA" id="ARBA00022448"/>
    </source>
</evidence>